<sequence>MSCPVIKPVVADTFFSVPSSPSSITRARRRKCAKRRGKPRPEPLCFRVLTHHILGLKKVPRVQLFADSTLEKVRDAAYHRLIPPIKLTMKEALNIVSLVGHYLTGALP</sequence>
<gene>
    <name evidence="1" type="ORF">LTRI10_LOCUS29611</name>
</gene>
<keyword evidence="2" id="KW-1185">Reference proteome</keyword>
<evidence type="ECO:0000313" key="2">
    <source>
        <dbReference type="Proteomes" id="UP001497516"/>
    </source>
</evidence>
<dbReference type="EMBL" id="OZ034818">
    <property type="protein sequence ID" value="CAL1388697.1"/>
    <property type="molecule type" value="Genomic_DNA"/>
</dbReference>
<dbReference type="Proteomes" id="UP001497516">
    <property type="component" value="Chromosome 5"/>
</dbReference>
<name>A0AAV2ESL0_9ROSI</name>
<reference evidence="1 2" key="1">
    <citation type="submission" date="2024-04" db="EMBL/GenBank/DDBJ databases">
        <authorList>
            <person name="Fracassetti M."/>
        </authorList>
    </citation>
    <scope>NUCLEOTIDE SEQUENCE [LARGE SCALE GENOMIC DNA]</scope>
</reference>
<dbReference type="AlphaFoldDB" id="A0AAV2ESL0"/>
<organism evidence="1 2">
    <name type="scientific">Linum trigynum</name>
    <dbReference type="NCBI Taxonomy" id="586398"/>
    <lineage>
        <taxon>Eukaryota</taxon>
        <taxon>Viridiplantae</taxon>
        <taxon>Streptophyta</taxon>
        <taxon>Embryophyta</taxon>
        <taxon>Tracheophyta</taxon>
        <taxon>Spermatophyta</taxon>
        <taxon>Magnoliopsida</taxon>
        <taxon>eudicotyledons</taxon>
        <taxon>Gunneridae</taxon>
        <taxon>Pentapetalae</taxon>
        <taxon>rosids</taxon>
        <taxon>fabids</taxon>
        <taxon>Malpighiales</taxon>
        <taxon>Linaceae</taxon>
        <taxon>Linum</taxon>
    </lineage>
</organism>
<protein>
    <submittedName>
        <fullName evidence="1">Uncharacterized protein</fullName>
    </submittedName>
</protein>
<proteinExistence type="predicted"/>
<evidence type="ECO:0000313" key="1">
    <source>
        <dbReference type="EMBL" id="CAL1388697.1"/>
    </source>
</evidence>
<accession>A0AAV2ESL0</accession>